<protein>
    <recommendedName>
        <fullName evidence="1">DUF8180 domain-containing protein</fullName>
    </recommendedName>
</protein>
<reference evidence="2" key="1">
    <citation type="journal article" date="2010" name="PLoS ONE">
        <title>Genomic analysis of carbon monoxide utilization and butanol production by Clostridium carboxidivorans strain P7T.</title>
        <authorList>
            <person name="Bruant G."/>
            <person name="Levesque M.-J."/>
            <person name="Peter C."/>
            <person name="Guiot S.R."/>
            <person name="Masson L."/>
        </authorList>
    </citation>
    <scope>NUCLEOTIDE SEQUENCE</scope>
    <source>
        <strain evidence="2">P7</strain>
    </source>
</reference>
<dbReference type="EMBL" id="HM590563">
    <property type="protein sequence ID" value="ADO12087.1"/>
    <property type="molecule type" value="Genomic_DNA"/>
</dbReference>
<gene>
    <name evidence="2" type="ORF">Ccar_3240</name>
</gene>
<dbReference type="InterPro" id="IPR058493">
    <property type="entry name" value="DUF8180"/>
</dbReference>
<proteinExistence type="predicted"/>
<evidence type="ECO:0000259" key="1">
    <source>
        <dbReference type="Pfam" id="PF26551"/>
    </source>
</evidence>
<name>E2IQB6_9CLOT</name>
<sequence length="74" mass="8520">MSADGELNLSKEEKTLKILLDHWVDHNKSHEDGFKDWIEKSKSMGKVKTAEFIQKAVEAMENANEMLIKAKENM</sequence>
<organism evidence="2">
    <name type="scientific">Clostridium carboxidivorans P7</name>
    <dbReference type="NCBI Taxonomy" id="536227"/>
    <lineage>
        <taxon>Bacteria</taxon>
        <taxon>Bacillati</taxon>
        <taxon>Bacillota</taxon>
        <taxon>Clostridia</taxon>
        <taxon>Eubacteriales</taxon>
        <taxon>Clostridiaceae</taxon>
        <taxon>Clostridium</taxon>
    </lineage>
</organism>
<feature type="domain" description="DUF8180" evidence="1">
    <location>
        <begin position="16"/>
        <end position="74"/>
    </location>
</feature>
<dbReference type="Pfam" id="PF26551">
    <property type="entry name" value="DUF8180"/>
    <property type="match status" value="1"/>
</dbReference>
<accession>E2IQB6</accession>
<evidence type="ECO:0000313" key="2">
    <source>
        <dbReference type="EMBL" id="ADO12087.1"/>
    </source>
</evidence>
<dbReference type="AlphaFoldDB" id="E2IQB6"/>